<protein>
    <submittedName>
        <fullName evidence="2">Uncharacterized protein</fullName>
    </submittedName>
</protein>
<sequence length="53" mass="6295">MKKLYRKGKVHPSPLIVSDHFAFLPVMILTFIGRGHWWRRRSGRDGEGFREEV</sequence>
<dbReference type="AlphaFoldDB" id="A0A822ZS47"/>
<proteinExistence type="predicted"/>
<keyword evidence="1" id="KW-0472">Membrane</keyword>
<dbReference type="Proteomes" id="UP000607653">
    <property type="component" value="Unassembled WGS sequence"/>
</dbReference>
<dbReference type="EMBL" id="DUZY01000008">
    <property type="protein sequence ID" value="DAD47310.1"/>
    <property type="molecule type" value="Genomic_DNA"/>
</dbReference>
<keyword evidence="1" id="KW-1133">Transmembrane helix</keyword>
<evidence type="ECO:0000313" key="2">
    <source>
        <dbReference type="EMBL" id="DAD47310.1"/>
    </source>
</evidence>
<evidence type="ECO:0000256" key="1">
    <source>
        <dbReference type="SAM" id="Phobius"/>
    </source>
</evidence>
<accession>A0A822ZS47</accession>
<name>A0A822ZS47_NELNU</name>
<evidence type="ECO:0000313" key="3">
    <source>
        <dbReference type="Proteomes" id="UP000607653"/>
    </source>
</evidence>
<reference evidence="2 3" key="1">
    <citation type="journal article" date="2020" name="Mol. Biol. Evol.">
        <title>Distinct Expression and Methylation Patterns for Genes with Different Fates following a Single Whole-Genome Duplication in Flowering Plants.</title>
        <authorList>
            <person name="Shi T."/>
            <person name="Rahmani R.S."/>
            <person name="Gugger P.F."/>
            <person name="Wang M."/>
            <person name="Li H."/>
            <person name="Zhang Y."/>
            <person name="Li Z."/>
            <person name="Wang Q."/>
            <person name="Van de Peer Y."/>
            <person name="Marchal K."/>
            <person name="Chen J."/>
        </authorList>
    </citation>
    <scope>NUCLEOTIDE SEQUENCE [LARGE SCALE GENOMIC DNA]</scope>
    <source>
        <tissue evidence="2">Leaf</tissue>
    </source>
</reference>
<organism evidence="2 3">
    <name type="scientific">Nelumbo nucifera</name>
    <name type="common">Sacred lotus</name>
    <dbReference type="NCBI Taxonomy" id="4432"/>
    <lineage>
        <taxon>Eukaryota</taxon>
        <taxon>Viridiplantae</taxon>
        <taxon>Streptophyta</taxon>
        <taxon>Embryophyta</taxon>
        <taxon>Tracheophyta</taxon>
        <taxon>Spermatophyta</taxon>
        <taxon>Magnoliopsida</taxon>
        <taxon>Proteales</taxon>
        <taxon>Nelumbonaceae</taxon>
        <taxon>Nelumbo</taxon>
    </lineage>
</organism>
<comment type="caution">
    <text evidence="2">The sequence shown here is derived from an EMBL/GenBank/DDBJ whole genome shotgun (WGS) entry which is preliminary data.</text>
</comment>
<feature type="transmembrane region" description="Helical" evidence="1">
    <location>
        <begin position="20"/>
        <end position="37"/>
    </location>
</feature>
<keyword evidence="1" id="KW-0812">Transmembrane</keyword>
<keyword evidence="3" id="KW-1185">Reference proteome</keyword>
<gene>
    <name evidence="2" type="ORF">HUJ06_017247</name>
</gene>